<dbReference type="EMBL" id="MU853401">
    <property type="protein sequence ID" value="KAK4138347.1"/>
    <property type="molecule type" value="Genomic_DNA"/>
</dbReference>
<dbReference type="SUPFAM" id="SSF53448">
    <property type="entry name" value="Nucleotide-diphospho-sugar transferases"/>
    <property type="match status" value="1"/>
</dbReference>
<protein>
    <submittedName>
        <fullName evidence="8">Glycosyltransferase family 32 protein</fullName>
    </submittedName>
</protein>
<keyword evidence="4 7" id="KW-0812">Transmembrane</keyword>
<dbReference type="GO" id="GO:0000030">
    <property type="term" value="F:mannosyltransferase activity"/>
    <property type="evidence" value="ECO:0007669"/>
    <property type="project" value="TreeGrafter"/>
</dbReference>
<dbReference type="InterPro" id="IPR029044">
    <property type="entry name" value="Nucleotide-diphossugar_trans"/>
</dbReference>
<dbReference type="InterPro" id="IPR007577">
    <property type="entry name" value="GlycoTrfase_DXD_sugar-bd_CS"/>
</dbReference>
<evidence type="ECO:0000256" key="6">
    <source>
        <dbReference type="ARBA" id="ARBA00023136"/>
    </source>
</evidence>
<evidence type="ECO:0000256" key="1">
    <source>
        <dbReference type="ARBA" id="ARBA00004370"/>
    </source>
</evidence>
<dbReference type="AlphaFoldDB" id="A0AAN6USD8"/>
<evidence type="ECO:0000256" key="4">
    <source>
        <dbReference type="ARBA" id="ARBA00022692"/>
    </source>
</evidence>
<keyword evidence="3" id="KW-0808">Transferase</keyword>
<keyword evidence="5 7" id="KW-1133">Transmembrane helix</keyword>
<name>A0AAN6USD8_9PEZI</name>
<evidence type="ECO:0000256" key="7">
    <source>
        <dbReference type="SAM" id="Phobius"/>
    </source>
</evidence>
<dbReference type="Gene3D" id="3.90.550.20">
    <property type="match status" value="1"/>
</dbReference>
<evidence type="ECO:0000256" key="5">
    <source>
        <dbReference type="ARBA" id="ARBA00022989"/>
    </source>
</evidence>
<comment type="subcellular location">
    <subcellularLocation>
        <location evidence="1">Membrane</location>
    </subcellularLocation>
</comment>
<evidence type="ECO:0000256" key="2">
    <source>
        <dbReference type="ARBA" id="ARBA00009003"/>
    </source>
</evidence>
<dbReference type="GO" id="GO:0016020">
    <property type="term" value="C:membrane"/>
    <property type="evidence" value="ECO:0007669"/>
    <property type="project" value="UniProtKB-SubCell"/>
</dbReference>
<keyword evidence="9" id="KW-1185">Reference proteome</keyword>
<sequence>MRLPLKLTVFVVVLVVGLGYVISRLLFFKQIFFEHAGLAITQPQAHAAYHGANDTRTQHIPKIVHQVFHNWHEPGNDTLPSDWAAVRQNCQDLNPGFDFKLWTEKASRDFIETEYPWFLRTYDRYRYPVQRVDAVRYFLLLHYGGLYLDLDNGCKTDLTPVLYYPMWITDAGRGALSNNVLATRPHHPFWALVTQSLMRYNWDWFFPYVTISYASGQWFVTSVWEEYHALLPRPSPGHDHDHGHDHRQHRLMMDDRGGAAPSVFFTQERGGTWINWDNRLFLAIGDHLLLFLATLFGGIALAVWAGVRCFRRRGQGYARLKNRTASTMI</sequence>
<keyword evidence="6 7" id="KW-0472">Membrane</keyword>
<comment type="caution">
    <text evidence="8">The sequence shown here is derived from an EMBL/GenBank/DDBJ whole genome shotgun (WGS) entry which is preliminary data.</text>
</comment>
<reference evidence="8" key="2">
    <citation type="submission" date="2023-05" db="EMBL/GenBank/DDBJ databases">
        <authorList>
            <consortium name="Lawrence Berkeley National Laboratory"/>
            <person name="Steindorff A."/>
            <person name="Hensen N."/>
            <person name="Bonometti L."/>
            <person name="Westerberg I."/>
            <person name="Brannstrom I.O."/>
            <person name="Guillou S."/>
            <person name="Cros-Aarteil S."/>
            <person name="Calhoun S."/>
            <person name="Haridas S."/>
            <person name="Kuo A."/>
            <person name="Mondo S."/>
            <person name="Pangilinan J."/>
            <person name="Riley R."/>
            <person name="Labutti K."/>
            <person name="Andreopoulos B."/>
            <person name="Lipzen A."/>
            <person name="Chen C."/>
            <person name="Yanf M."/>
            <person name="Daum C."/>
            <person name="Ng V."/>
            <person name="Clum A."/>
            <person name="Ohm R."/>
            <person name="Martin F."/>
            <person name="Silar P."/>
            <person name="Natvig D."/>
            <person name="Lalanne C."/>
            <person name="Gautier V."/>
            <person name="Ament-Velasquez S.L."/>
            <person name="Kruys A."/>
            <person name="Hutchinson M.I."/>
            <person name="Powell A.J."/>
            <person name="Barry K."/>
            <person name="Miller A.N."/>
            <person name="Grigoriev I.V."/>
            <person name="Debuchy R."/>
            <person name="Gladieux P."/>
            <person name="Thoren M.H."/>
            <person name="Johannesson H."/>
        </authorList>
    </citation>
    <scope>NUCLEOTIDE SEQUENCE</scope>
    <source>
        <strain evidence="8">CBS 123565</strain>
    </source>
</reference>
<dbReference type="PANTHER" id="PTHR32385:SF20">
    <property type="entry name" value="MANNOSYL PHOSPHORYLINOSITOL CERAMIDE SYNTHASE CSH1-RELATED"/>
    <property type="match status" value="1"/>
</dbReference>
<dbReference type="GO" id="GO:0051999">
    <property type="term" value="P:mannosyl-inositol phosphorylceramide biosynthetic process"/>
    <property type="evidence" value="ECO:0007669"/>
    <property type="project" value="TreeGrafter"/>
</dbReference>
<accession>A0AAN6USD8</accession>
<evidence type="ECO:0000313" key="8">
    <source>
        <dbReference type="EMBL" id="KAK4138347.1"/>
    </source>
</evidence>
<evidence type="ECO:0000256" key="3">
    <source>
        <dbReference type="ARBA" id="ARBA00022679"/>
    </source>
</evidence>
<comment type="similarity">
    <text evidence="2">Belongs to the glycosyltransferase 32 family.</text>
</comment>
<feature type="transmembrane region" description="Helical" evidence="7">
    <location>
        <begin position="288"/>
        <end position="307"/>
    </location>
</feature>
<dbReference type="Proteomes" id="UP001304895">
    <property type="component" value="Unassembled WGS sequence"/>
</dbReference>
<dbReference type="Pfam" id="PF04488">
    <property type="entry name" value="Gly_transf_sug"/>
    <property type="match status" value="1"/>
</dbReference>
<organism evidence="8 9">
    <name type="scientific">Trichocladium antarcticum</name>
    <dbReference type="NCBI Taxonomy" id="1450529"/>
    <lineage>
        <taxon>Eukaryota</taxon>
        <taxon>Fungi</taxon>
        <taxon>Dikarya</taxon>
        <taxon>Ascomycota</taxon>
        <taxon>Pezizomycotina</taxon>
        <taxon>Sordariomycetes</taxon>
        <taxon>Sordariomycetidae</taxon>
        <taxon>Sordariales</taxon>
        <taxon>Chaetomiaceae</taxon>
        <taxon>Trichocladium</taxon>
    </lineage>
</organism>
<gene>
    <name evidence="8" type="ORF">BT67DRAFT_7013</name>
</gene>
<dbReference type="InterPro" id="IPR051706">
    <property type="entry name" value="Glycosyltransferase_domain"/>
</dbReference>
<evidence type="ECO:0000313" key="9">
    <source>
        <dbReference type="Proteomes" id="UP001304895"/>
    </source>
</evidence>
<reference evidence="8" key="1">
    <citation type="journal article" date="2023" name="Mol. Phylogenet. Evol.">
        <title>Genome-scale phylogeny and comparative genomics of the fungal order Sordariales.</title>
        <authorList>
            <person name="Hensen N."/>
            <person name="Bonometti L."/>
            <person name="Westerberg I."/>
            <person name="Brannstrom I.O."/>
            <person name="Guillou S."/>
            <person name="Cros-Aarteil S."/>
            <person name="Calhoun S."/>
            <person name="Haridas S."/>
            <person name="Kuo A."/>
            <person name="Mondo S."/>
            <person name="Pangilinan J."/>
            <person name="Riley R."/>
            <person name="LaButti K."/>
            <person name="Andreopoulos B."/>
            <person name="Lipzen A."/>
            <person name="Chen C."/>
            <person name="Yan M."/>
            <person name="Daum C."/>
            <person name="Ng V."/>
            <person name="Clum A."/>
            <person name="Steindorff A."/>
            <person name="Ohm R.A."/>
            <person name="Martin F."/>
            <person name="Silar P."/>
            <person name="Natvig D.O."/>
            <person name="Lalanne C."/>
            <person name="Gautier V."/>
            <person name="Ament-Velasquez S.L."/>
            <person name="Kruys A."/>
            <person name="Hutchinson M.I."/>
            <person name="Powell A.J."/>
            <person name="Barry K."/>
            <person name="Miller A.N."/>
            <person name="Grigoriev I.V."/>
            <person name="Debuchy R."/>
            <person name="Gladieux P."/>
            <person name="Hiltunen Thoren M."/>
            <person name="Johannesson H."/>
        </authorList>
    </citation>
    <scope>NUCLEOTIDE SEQUENCE</scope>
    <source>
        <strain evidence="8">CBS 123565</strain>
    </source>
</reference>
<dbReference type="PANTHER" id="PTHR32385">
    <property type="entry name" value="MANNOSYL PHOSPHORYLINOSITOL CERAMIDE SYNTHASE"/>
    <property type="match status" value="1"/>
</dbReference>
<proteinExistence type="inferred from homology"/>